<evidence type="ECO:0000313" key="10">
    <source>
        <dbReference type="Proteomes" id="UP001148786"/>
    </source>
</evidence>
<proteinExistence type="predicted"/>
<sequence length="331" mass="37418">MATLAPTAAPANNVDDASLVYHVNLLLIALVALFIVIKLPRAFALFGTKSEWLNGHILRYIPYRPSRRGVQAIHSAYPPPDSKEYSSNDSHTLYTHARHAQRLAENGAPVAMYFPPHVPSCIKPLRPLLTPLRSRISPGFSVAQLLLLIIYFYALVYAGFYRSNIFTDTARTGWIAVAQMPLVYAFAQKNNVLGSLLGYGYEKLNFLHRFAGRMVIIAANIHSLHYFFKWSLEGTFKQSMKRPNAIWGLIALLCLDALAFFSTAYWRKKAYNLFLSTHVISLIIVLPATYKHKPTVLPYILACVGIYLFDRLFRVIKSRITIAHIRPLPRA</sequence>
<keyword evidence="10" id="KW-1185">Reference proteome</keyword>
<evidence type="ECO:0000259" key="8">
    <source>
        <dbReference type="Pfam" id="PF01794"/>
    </source>
</evidence>
<dbReference type="InterPro" id="IPR051410">
    <property type="entry name" value="Ferric/Cupric_Reductase"/>
</dbReference>
<dbReference type="OrthoDB" id="17725at2759"/>
<dbReference type="AlphaFoldDB" id="A0A9W8JRK6"/>
<feature type="transmembrane region" description="Helical" evidence="7">
    <location>
        <begin position="210"/>
        <end position="228"/>
    </location>
</feature>
<dbReference type="GO" id="GO:0006826">
    <property type="term" value="P:iron ion transport"/>
    <property type="evidence" value="ECO:0007669"/>
    <property type="project" value="TreeGrafter"/>
</dbReference>
<feature type="transmembrane region" description="Helical" evidence="7">
    <location>
        <begin position="296"/>
        <end position="313"/>
    </location>
</feature>
<evidence type="ECO:0000256" key="6">
    <source>
        <dbReference type="ARBA" id="ARBA00023136"/>
    </source>
</evidence>
<dbReference type="InterPro" id="IPR013130">
    <property type="entry name" value="Fe3_Rdtase_TM_dom"/>
</dbReference>
<comment type="caution">
    <text evidence="9">The sequence shown here is derived from an EMBL/GenBank/DDBJ whole genome shotgun (WGS) entry which is preliminary data.</text>
</comment>
<feature type="transmembrane region" description="Helical" evidence="7">
    <location>
        <begin position="244"/>
        <end position="266"/>
    </location>
</feature>
<gene>
    <name evidence="9" type="ORF">NLJ89_g10279</name>
</gene>
<protein>
    <recommendedName>
        <fullName evidence="8">Ferric oxidoreductase domain-containing protein</fullName>
    </recommendedName>
</protein>
<dbReference type="GO" id="GO:0000293">
    <property type="term" value="F:ferric-chelate reductase activity"/>
    <property type="evidence" value="ECO:0007669"/>
    <property type="project" value="TreeGrafter"/>
</dbReference>
<evidence type="ECO:0000256" key="3">
    <source>
        <dbReference type="ARBA" id="ARBA00022692"/>
    </source>
</evidence>
<keyword evidence="5" id="KW-0406">Ion transport</keyword>
<keyword evidence="6 7" id="KW-0472">Membrane</keyword>
<reference evidence="9" key="1">
    <citation type="submission" date="2022-07" db="EMBL/GenBank/DDBJ databases">
        <title>Genome Sequence of Agrocybe chaxingu.</title>
        <authorList>
            <person name="Buettner E."/>
        </authorList>
    </citation>
    <scope>NUCLEOTIDE SEQUENCE</scope>
    <source>
        <strain evidence="9">MP-N11</strain>
    </source>
</reference>
<keyword evidence="3 7" id="KW-0812">Transmembrane</keyword>
<organism evidence="9 10">
    <name type="scientific">Agrocybe chaxingu</name>
    <dbReference type="NCBI Taxonomy" id="84603"/>
    <lineage>
        <taxon>Eukaryota</taxon>
        <taxon>Fungi</taxon>
        <taxon>Dikarya</taxon>
        <taxon>Basidiomycota</taxon>
        <taxon>Agaricomycotina</taxon>
        <taxon>Agaricomycetes</taxon>
        <taxon>Agaricomycetidae</taxon>
        <taxon>Agaricales</taxon>
        <taxon>Agaricineae</taxon>
        <taxon>Strophariaceae</taxon>
        <taxon>Agrocybe</taxon>
    </lineage>
</organism>
<dbReference type="PANTHER" id="PTHR32361:SF28">
    <property type="entry name" value="FRP1P"/>
    <property type="match status" value="1"/>
</dbReference>
<feature type="transmembrane region" description="Helical" evidence="7">
    <location>
        <begin position="273"/>
        <end position="290"/>
    </location>
</feature>
<dbReference type="GO" id="GO:0015677">
    <property type="term" value="P:copper ion import"/>
    <property type="evidence" value="ECO:0007669"/>
    <property type="project" value="TreeGrafter"/>
</dbReference>
<feature type="domain" description="Ferric oxidoreductase" evidence="8">
    <location>
        <begin position="172"/>
        <end position="286"/>
    </location>
</feature>
<name>A0A9W8JRK6_9AGAR</name>
<keyword evidence="4 7" id="KW-1133">Transmembrane helix</keyword>
<feature type="transmembrane region" description="Helical" evidence="7">
    <location>
        <begin position="142"/>
        <end position="160"/>
    </location>
</feature>
<evidence type="ECO:0000313" key="9">
    <source>
        <dbReference type="EMBL" id="KAJ3497971.1"/>
    </source>
</evidence>
<evidence type="ECO:0000256" key="4">
    <source>
        <dbReference type="ARBA" id="ARBA00022989"/>
    </source>
</evidence>
<dbReference type="Pfam" id="PF01794">
    <property type="entry name" value="Ferric_reduct"/>
    <property type="match status" value="1"/>
</dbReference>
<evidence type="ECO:0000256" key="5">
    <source>
        <dbReference type="ARBA" id="ARBA00023065"/>
    </source>
</evidence>
<dbReference type="EMBL" id="JANKHO010001827">
    <property type="protein sequence ID" value="KAJ3497971.1"/>
    <property type="molecule type" value="Genomic_DNA"/>
</dbReference>
<dbReference type="Proteomes" id="UP001148786">
    <property type="component" value="Unassembled WGS sequence"/>
</dbReference>
<feature type="transmembrane region" description="Helical" evidence="7">
    <location>
        <begin position="20"/>
        <end position="39"/>
    </location>
</feature>
<dbReference type="GO" id="GO:0006879">
    <property type="term" value="P:intracellular iron ion homeostasis"/>
    <property type="evidence" value="ECO:0007669"/>
    <property type="project" value="TreeGrafter"/>
</dbReference>
<comment type="subcellular location">
    <subcellularLocation>
        <location evidence="1">Membrane</location>
        <topology evidence="1">Multi-pass membrane protein</topology>
    </subcellularLocation>
</comment>
<evidence type="ECO:0000256" key="7">
    <source>
        <dbReference type="SAM" id="Phobius"/>
    </source>
</evidence>
<accession>A0A9W8JRK6</accession>
<dbReference type="GO" id="GO:0005886">
    <property type="term" value="C:plasma membrane"/>
    <property type="evidence" value="ECO:0007669"/>
    <property type="project" value="TreeGrafter"/>
</dbReference>
<keyword evidence="2" id="KW-0813">Transport</keyword>
<evidence type="ECO:0000256" key="2">
    <source>
        <dbReference type="ARBA" id="ARBA00022448"/>
    </source>
</evidence>
<evidence type="ECO:0000256" key="1">
    <source>
        <dbReference type="ARBA" id="ARBA00004141"/>
    </source>
</evidence>
<dbReference type="PANTHER" id="PTHR32361">
    <property type="entry name" value="FERRIC/CUPRIC REDUCTASE TRANSMEMBRANE COMPONENT"/>
    <property type="match status" value="1"/>
</dbReference>